<evidence type="ECO:0000256" key="12">
    <source>
        <dbReference type="RuleBase" id="RU000544"/>
    </source>
</evidence>
<dbReference type="Gene3D" id="3.30.60.20">
    <property type="match status" value="1"/>
</dbReference>
<dbReference type="PANTHER" id="PTHR11441:SF0">
    <property type="entry name" value="THYMIDINE KINASE, CYTOSOLIC"/>
    <property type="match status" value="1"/>
</dbReference>
<reference evidence="14" key="1">
    <citation type="journal article" date="2021" name="Viruses">
        <title>Novel Viruses That Lyse Plant and Human Strains of Kosakonia cowanii.</title>
        <authorList>
            <person name="Petrzik K."/>
            <person name="Brazdova S."/>
            <person name="Krawczyk K."/>
        </authorList>
    </citation>
    <scope>NUCLEOTIDE SEQUENCE</scope>
</reference>
<comment type="similarity">
    <text evidence="1 13">Belongs to the thymidine kinase family.</text>
</comment>
<dbReference type="PROSITE" id="PS00603">
    <property type="entry name" value="TK_CELLULAR_TYPE"/>
    <property type="match status" value="1"/>
</dbReference>
<keyword evidence="8 12" id="KW-0067">ATP-binding</keyword>
<evidence type="ECO:0000256" key="4">
    <source>
        <dbReference type="ARBA" id="ARBA00022634"/>
    </source>
</evidence>
<name>A0AAE8BGL5_9CAUD</name>
<sequence length="194" mass="21689">MASLHFYYSTMNAGKSAALIQSNYNYKERGMRTLVLKPAIDTREGRSVIRSRTGSEVECVTFGPGEDLYTYVVKHRDPVKPSAVFIDEAQFMTAEQVKQLAMVVDYLEIPVIAYGLRTDFQGKLFPGSAALFELANKLIQLKTICWCGCAATMVLRVDDDGYVVREGNQVQVGGNDTYVSVCRNHFMLGKTSRF</sequence>
<dbReference type="InterPro" id="IPR020633">
    <property type="entry name" value="Thymidine_kinase_CS"/>
</dbReference>
<evidence type="ECO:0000256" key="11">
    <source>
        <dbReference type="PIRSR" id="PIRSR035805-2"/>
    </source>
</evidence>
<evidence type="ECO:0000256" key="9">
    <source>
        <dbReference type="ARBA" id="ARBA00048254"/>
    </source>
</evidence>
<dbReference type="InterPro" id="IPR027417">
    <property type="entry name" value="P-loop_NTPase"/>
</dbReference>
<dbReference type="GO" id="GO:0071897">
    <property type="term" value="P:DNA biosynthetic process"/>
    <property type="evidence" value="ECO:0007669"/>
    <property type="project" value="UniProtKB-KW"/>
</dbReference>
<dbReference type="SUPFAM" id="SSF57716">
    <property type="entry name" value="Glucocorticoid receptor-like (DNA-binding domain)"/>
    <property type="match status" value="1"/>
</dbReference>
<dbReference type="EC" id="2.7.1.21" evidence="2 12"/>
<comment type="catalytic activity">
    <reaction evidence="9 12">
        <text>thymidine + ATP = dTMP + ADP + H(+)</text>
        <dbReference type="Rhea" id="RHEA:19129"/>
        <dbReference type="ChEBI" id="CHEBI:15378"/>
        <dbReference type="ChEBI" id="CHEBI:17748"/>
        <dbReference type="ChEBI" id="CHEBI:30616"/>
        <dbReference type="ChEBI" id="CHEBI:63528"/>
        <dbReference type="ChEBI" id="CHEBI:456216"/>
        <dbReference type="EC" id="2.7.1.21"/>
    </reaction>
</comment>
<evidence type="ECO:0000256" key="8">
    <source>
        <dbReference type="ARBA" id="ARBA00022840"/>
    </source>
</evidence>
<evidence type="ECO:0000256" key="13">
    <source>
        <dbReference type="RuleBase" id="RU004165"/>
    </source>
</evidence>
<organism evidence="14 15">
    <name type="scientific">Kosakonia phage Kc263</name>
    <dbReference type="NCBI Taxonomy" id="2863194"/>
    <lineage>
        <taxon>Viruses</taxon>
        <taxon>Duplodnaviria</taxon>
        <taxon>Heunggongvirae</taxon>
        <taxon>Uroviricota</taxon>
        <taxon>Caudoviricetes</taxon>
        <taxon>Chimalliviridae</taxon>
        <taxon>Branisovskavirus</taxon>
        <taxon>Branisovskavirus Kc263</taxon>
    </lineage>
</organism>
<dbReference type="Proteomes" id="UP000828443">
    <property type="component" value="Segment"/>
</dbReference>
<accession>A0AAE8BGL5</accession>
<dbReference type="Pfam" id="PF00265">
    <property type="entry name" value="TK"/>
    <property type="match status" value="1"/>
</dbReference>
<proteinExistence type="inferred from homology"/>
<keyword evidence="5 12" id="KW-0808">Transferase</keyword>
<dbReference type="EMBL" id="MZ348422">
    <property type="protein sequence ID" value="QYN80137.1"/>
    <property type="molecule type" value="Genomic_DNA"/>
</dbReference>
<dbReference type="GO" id="GO:0046104">
    <property type="term" value="P:thymidine metabolic process"/>
    <property type="evidence" value="ECO:0007669"/>
    <property type="project" value="TreeGrafter"/>
</dbReference>
<keyword evidence="6 12" id="KW-0547">Nucleotide-binding</keyword>
<evidence type="ECO:0000313" key="14">
    <source>
        <dbReference type="EMBL" id="QYN80137.1"/>
    </source>
</evidence>
<keyword evidence="15" id="KW-1185">Reference proteome</keyword>
<dbReference type="RefSeq" id="YP_010676949.1">
    <property type="nucleotide sequence ID" value="NC_071015.1"/>
</dbReference>
<dbReference type="GO" id="GO:0005524">
    <property type="term" value="F:ATP binding"/>
    <property type="evidence" value="ECO:0007669"/>
    <property type="project" value="UniProtKB-KW"/>
</dbReference>
<dbReference type="HAMAP" id="MF_00124">
    <property type="entry name" value="Thymidine_kinase"/>
    <property type="match status" value="1"/>
</dbReference>
<dbReference type="SUPFAM" id="SSF52540">
    <property type="entry name" value="P-loop containing nucleoside triphosphate hydrolases"/>
    <property type="match status" value="1"/>
</dbReference>
<evidence type="ECO:0000256" key="10">
    <source>
        <dbReference type="PIRSR" id="PIRSR035805-1"/>
    </source>
</evidence>
<dbReference type="GO" id="GO:0004797">
    <property type="term" value="F:thymidine kinase activity"/>
    <property type="evidence" value="ECO:0007669"/>
    <property type="project" value="UniProtKB-EC"/>
</dbReference>
<dbReference type="Gene3D" id="3.40.50.300">
    <property type="entry name" value="P-loop containing nucleotide triphosphate hydrolases"/>
    <property type="match status" value="1"/>
</dbReference>
<dbReference type="GeneID" id="77953314"/>
<feature type="active site" description="Proton acceptor" evidence="10">
    <location>
        <position position="88"/>
    </location>
</feature>
<evidence type="ECO:0000256" key="1">
    <source>
        <dbReference type="ARBA" id="ARBA00007587"/>
    </source>
</evidence>
<evidence type="ECO:0000256" key="7">
    <source>
        <dbReference type="ARBA" id="ARBA00022777"/>
    </source>
</evidence>
<protein>
    <recommendedName>
        <fullName evidence="3 12">Thymidine kinase</fullName>
        <ecNumber evidence="2 12">2.7.1.21</ecNumber>
    </recommendedName>
</protein>
<evidence type="ECO:0000256" key="5">
    <source>
        <dbReference type="ARBA" id="ARBA00022679"/>
    </source>
</evidence>
<dbReference type="KEGG" id="vg:77953314"/>
<feature type="binding site" evidence="11">
    <location>
        <begin position="170"/>
        <end position="173"/>
    </location>
    <ligand>
        <name>substrate</name>
    </ligand>
</feature>
<dbReference type="PANTHER" id="PTHR11441">
    <property type="entry name" value="THYMIDINE KINASE"/>
    <property type="match status" value="1"/>
</dbReference>
<evidence type="ECO:0000256" key="6">
    <source>
        <dbReference type="ARBA" id="ARBA00022741"/>
    </source>
</evidence>
<feature type="binding site" evidence="11">
    <location>
        <position position="178"/>
    </location>
    <ligand>
        <name>substrate</name>
    </ligand>
</feature>
<keyword evidence="7 12" id="KW-0418">Kinase</keyword>
<keyword evidence="4 12" id="KW-0237">DNA synthesis</keyword>
<evidence type="ECO:0000256" key="3">
    <source>
        <dbReference type="ARBA" id="ARBA00020079"/>
    </source>
</evidence>
<dbReference type="PIRSF" id="PIRSF035805">
    <property type="entry name" value="TK_cell"/>
    <property type="match status" value="1"/>
</dbReference>
<dbReference type="NCBIfam" id="NF003300">
    <property type="entry name" value="PRK04296.1-5"/>
    <property type="match status" value="1"/>
</dbReference>
<evidence type="ECO:0000256" key="2">
    <source>
        <dbReference type="ARBA" id="ARBA00012118"/>
    </source>
</evidence>
<evidence type="ECO:0000313" key="15">
    <source>
        <dbReference type="Proteomes" id="UP000828443"/>
    </source>
</evidence>
<dbReference type="InterPro" id="IPR001267">
    <property type="entry name" value="Thymidine_kinase"/>
</dbReference>